<proteinExistence type="predicted"/>
<organism evidence="2 3">
    <name type="scientific">Apodospora peruviana</name>
    <dbReference type="NCBI Taxonomy" id="516989"/>
    <lineage>
        <taxon>Eukaryota</taxon>
        <taxon>Fungi</taxon>
        <taxon>Dikarya</taxon>
        <taxon>Ascomycota</taxon>
        <taxon>Pezizomycotina</taxon>
        <taxon>Sordariomycetes</taxon>
        <taxon>Sordariomycetidae</taxon>
        <taxon>Sordariales</taxon>
        <taxon>Lasiosphaeriaceae</taxon>
        <taxon>Apodospora</taxon>
    </lineage>
</organism>
<sequence length="223" mass="26154">MLNRLFTGRACVSWRQRPGFQIFKRHKHFGLKGFKAIYSSFPATLLYYSPRSRSGLFDHRELNSRPDDLFDETLAVTDWHGANKGLVYPYIDSLNRRPPTKRNSTGVANGAAMYPYTFLMQEVVNRNYDLFLDCQEMGRKVETPHIYTIPKGTQIPSHLILINSWTCRFFLMPARGMKIEDFNTCLDEFWDEYAIKETVVDWLIKHPYHQAIPDEDDAEWMAE</sequence>
<reference evidence="2" key="2">
    <citation type="submission" date="2023-06" db="EMBL/GenBank/DDBJ databases">
        <authorList>
            <consortium name="Lawrence Berkeley National Laboratory"/>
            <person name="Haridas S."/>
            <person name="Hensen N."/>
            <person name="Bonometti L."/>
            <person name="Westerberg I."/>
            <person name="Brannstrom I.O."/>
            <person name="Guillou S."/>
            <person name="Cros-Aarteil S."/>
            <person name="Calhoun S."/>
            <person name="Kuo A."/>
            <person name="Mondo S."/>
            <person name="Pangilinan J."/>
            <person name="Riley R."/>
            <person name="Labutti K."/>
            <person name="Andreopoulos B."/>
            <person name="Lipzen A."/>
            <person name="Chen C."/>
            <person name="Yanf M."/>
            <person name="Daum C."/>
            <person name="Ng V."/>
            <person name="Clum A."/>
            <person name="Steindorff A."/>
            <person name="Ohm R."/>
            <person name="Martin F."/>
            <person name="Silar P."/>
            <person name="Natvig D."/>
            <person name="Lalanne C."/>
            <person name="Gautier V."/>
            <person name="Ament-Velasquez S.L."/>
            <person name="Kruys A."/>
            <person name="Hutchinson M.I."/>
            <person name="Powell A.J."/>
            <person name="Barry K."/>
            <person name="Miller A.N."/>
            <person name="Grigoriev I.V."/>
            <person name="Debuchy R."/>
            <person name="Gladieux P."/>
            <person name="Thoren M.H."/>
            <person name="Johannesson H."/>
        </authorList>
    </citation>
    <scope>NUCLEOTIDE SEQUENCE</scope>
    <source>
        <strain evidence="2">CBS 118394</strain>
    </source>
</reference>
<dbReference type="AlphaFoldDB" id="A0AAE0IUK2"/>
<evidence type="ECO:0000313" key="3">
    <source>
        <dbReference type="Proteomes" id="UP001283341"/>
    </source>
</evidence>
<reference evidence="2" key="1">
    <citation type="journal article" date="2023" name="Mol. Phylogenet. Evol.">
        <title>Genome-scale phylogeny and comparative genomics of the fungal order Sordariales.</title>
        <authorList>
            <person name="Hensen N."/>
            <person name="Bonometti L."/>
            <person name="Westerberg I."/>
            <person name="Brannstrom I.O."/>
            <person name="Guillou S."/>
            <person name="Cros-Aarteil S."/>
            <person name="Calhoun S."/>
            <person name="Haridas S."/>
            <person name="Kuo A."/>
            <person name="Mondo S."/>
            <person name="Pangilinan J."/>
            <person name="Riley R."/>
            <person name="LaButti K."/>
            <person name="Andreopoulos B."/>
            <person name="Lipzen A."/>
            <person name="Chen C."/>
            <person name="Yan M."/>
            <person name="Daum C."/>
            <person name="Ng V."/>
            <person name="Clum A."/>
            <person name="Steindorff A."/>
            <person name="Ohm R.A."/>
            <person name="Martin F."/>
            <person name="Silar P."/>
            <person name="Natvig D.O."/>
            <person name="Lalanne C."/>
            <person name="Gautier V."/>
            <person name="Ament-Velasquez S.L."/>
            <person name="Kruys A."/>
            <person name="Hutchinson M.I."/>
            <person name="Powell A.J."/>
            <person name="Barry K."/>
            <person name="Miller A.N."/>
            <person name="Grigoriev I.V."/>
            <person name="Debuchy R."/>
            <person name="Gladieux P."/>
            <person name="Hiltunen Thoren M."/>
            <person name="Johannesson H."/>
        </authorList>
    </citation>
    <scope>NUCLEOTIDE SEQUENCE</scope>
    <source>
        <strain evidence="2">CBS 118394</strain>
    </source>
</reference>
<dbReference type="InterPro" id="IPR041018">
    <property type="entry name" value="ADPRTs_Tse2"/>
</dbReference>
<dbReference type="Proteomes" id="UP001283341">
    <property type="component" value="Unassembled WGS sequence"/>
</dbReference>
<gene>
    <name evidence="2" type="ORF">B0H66DRAFT_76170</name>
</gene>
<feature type="domain" description="Tse2 ADP-ribosyltransferase toxin" evidence="1">
    <location>
        <begin position="43"/>
        <end position="202"/>
    </location>
</feature>
<name>A0AAE0IUK2_9PEZI</name>
<dbReference type="EMBL" id="JAUEDM010000001">
    <property type="protein sequence ID" value="KAK3330831.1"/>
    <property type="molecule type" value="Genomic_DNA"/>
</dbReference>
<comment type="caution">
    <text evidence="2">The sequence shown here is derived from an EMBL/GenBank/DDBJ whole genome shotgun (WGS) entry which is preliminary data.</text>
</comment>
<keyword evidence="3" id="KW-1185">Reference proteome</keyword>
<evidence type="ECO:0000259" key="1">
    <source>
        <dbReference type="Pfam" id="PF18648"/>
    </source>
</evidence>
<evidence type="ECO:0000313" key="2">
    <source>
        <dbReference type="EMBL" id="KAK3330831.1"/>
    </source>
</evidence>
<dbReference type="Pfam" id="PF18648">
    <property type="entry name" value="ADPRTs_Tse2"/>
    <property type="match status" value="1"/>
</dbReference>
<accession>A0AAE0IUK2</accession>
<protein>
    <recommendedName>
        <fullName evidence="1">Tse2 ADP-ribosyltransferase toxin domain-containing protein</fullName>
    </recommendedName>
</protein>